<dbReference type="AlphaFoldDB" id="A0A380BHX2"/>
<organism evidence="1 2">
    <name type="scientific">Sphingobacterium spiritivorum</name>
    <name type="common">Flavobacterium spiritivorum</name>
    <dbReference type="NCBI Taxonomy" id="258"/>
    <lineage>
        <taxon>Bacteria</taxon>
        <taxon>Pseudomonadati</taxon>
        <taxon>Bacteroidota</taxon>
        <taxon>Sphingobacteriia</taxon>
        <taxon>Sphingobacteriales</taxon>
        <taxon>Sphingobacteriaceae</taxon>
        <taxon>Sphingobacterium</taxon>
    </lineage>
</organism>
<name>A0A380BHX2_SPHSI</name>
<gene>
    <name evidence="1" type="ORF">NCTC11388_00834</name>
</gene>
<accession>A0A380BHX2</accession>
<evidence type="ECO:0000313" key="1">
    <source>
        <dbReference type="EMBL" id="SUJ01614.1"/>
    </source>
</evidence>
<sequence>MYITEENSRHMRAKLIFTVVTLSFMFLKGIAQESILKDEKHQIIKQLLKLKINYEEAIYLQENHEKKVLEKKFPEGIDSLYNKYQSLAKRLKNKENKKVYLDYINKVLASNDPMLEKAYVGTYTYINPLSPDFRPNLSINLAKYYKIVKYSLYERNKDILLPLNDIPFMQNESKLYLESRLIEIP</sequence>
<protein>
    <submittedName>
        <fullName evidence="1">Uncharacterized protein</fullName>
    </submittedName>
</protein>
<proteinExistence type="predicted"/>
<reference evidence="1 2" key="1">
    <citation type="submission" date="2018-06" db="EMBL/GenBank/DDBJ databases">
        <authorList>
            <consortium name="Pathogen Informatics"/>
            <person name="Doyle S."/>
        </authorList>
    </citation>
    <scope>NUCLEOTIDE SEQUENCE [LARGE SCALE GENOMIC DNA]</scope>
    <source>
        <strain evidence="1 2">NCTC11388</strain>
    </source>
</reference>
<dbReference type="Proteomes" id="UP000254893">
    <property type="component" value="Unassembled WGS sequence"/>
</dbReference>
<dbReference type="EMBL" id="UGYW01000002">
    <property type="protein sequence ID" value="SUJ01614.1"/>
    <property type="molecule type" value="Genomic_DNA"/>
</dbReference>
<evidence type="ECO:0000313" key="2">
    <source>
        <dbReference type="Proteomes" id="UP000254893"/>
    </source>
</evidence>